<evidence type="ECO:0000313" key="2">
    <source>
        <dbReference type="Proteomes" id="UP001054945"/>
    </source>
</evidence>
<name>A0AAV4W5E8_CAEEX</name>
<comment type="caution">
    <text evidence="1">The sequence shown here is derived from an EMBL/GenBank/DDBJ whole genome shotgun (WGS) entry which is preliminary data.</text>
</comment>
<accession>A0AAV4W5E8</accession>
<dbReference type="GO" id="GO:0004674">
    <property type="term" value="F:protein serine/threonine kinase activity"/>
    <property type="evidence" value="ECO:0007669"/>
    <property type="project" value="InterPro"/>
</dbReference>
<dbReference type="InterPro" id="IPR038980">
    <property type="entry name" value="ATM_plant"/>
</dbReference>
<sequence length="428" mass="49789">MFQSIANKYNQIKYKSGKLSLEQEITLFLKSYKMIGKATVNGLQYLCRQLKTRQTELLEMLNSIKIQKAASDCMGALVIATLLTARDATDIITQFLLPFAYKRSWLREQLILFDPERIDVKVMTSEILKELFGTRTAYTFFIDYQALYPNNHIKKYAIPFFSCQNANNLKSVCQYEYKVEDIQDLSVWIPITSEHFEWITNLVCTLIESGLTKDNFYECLIPLCRKQVQFSEKILPYVIHAILLKKSLRSDHSSDHSDSSDTYSKIGDSDAISGCEVVATDSQAILKHTYLTEKKWDGLLKISDLNNSTLEIYRLLQQNNLNSVLQGYIQSLIHTQDEKLLDNIREYRCEAAWRMGQWDLPMPKRFQECLYKCQQSLISENSVVFEKYFKSAQKTQFEYLRHTSLEAARNVFTCLESYSDALYIGRFF</sequence>
<proteinExistence type="predicted"/>
<protein>
    <submittedName>
        <fullName evidence="1">Uncharacterized protein</fullName>
    </submittedName>
</protein>
<dbReference type="EMBL" id="BPLR01015580">
    <property type="protein sequence ID" value="GIY77129.1"/>
    <property type="molecule type" value="Genomic_DNA"/>
</dbReference>
<dbReference type="AlphaFoldDB" id="A0AAV4W5E8"/>
<organism evidence="1 2">
    <name type="scientific">Caerostris extrusa</name>
    <name type="common">Bark spider</name>
    <name type="synonym">Caerostris bankana</name>
    <dbReference type="NCBI Taxonomy" id="172846"/>
    <lineage>
        <taxon>Eukaryota</taxon>
        <taxon>Metazoa</taxon>
        <taxon>Ecdysozoa</taxon>
        <taxon>Arthropoda</taxon>
        <taxon>Chelicerata</taxon>
        <taxon>Arachnida</taxon>
        <taxon>Araneae</taxon>
        <taxon>Araneomorphae</taxon>
        <taxon>Entelegynae</taxon>
        <taxon>Araneoidea</taxon>
        <taxon>Araneidae</taxon>
        <taxon>Caerostris</taxon>
    </lineage>
</organism>
<dbReference type="PANTHER" id="PTHR37079:SF4">
    <property type="entry name" value="SERINE_THREONINE-PROTEIN KINASE ATM"/>
    <property type="match status" value="1"/>
</dbReference>
<evidence type="ECO:0000313" key="1">
    <source>
        <dbReference type="EMBL" id="GIY77129.1"/>
    </source>
</evidence>
<gene>
    <name evidence="1" type="primary">ATM</name>
    <name evidence="1" type="ORF">CEXT_751331</name>
</gene>
<dbReference type="Proteomes" id="UP001054945">
    <property type="component" value="Unassembled WGS sequence"/>
</dbReference>
<dbReference type="GO" id="GO:0006974">
    <property type="term" value="P:DNA damage response"/>
    <property type="evidence" value="ECO:0007669"/>
    <property type="project" value="InterPro"/>
</dbReference>
<keyword evidence="2" id="KW-1185">Reference proteome</keyword>
<dbReference type="PANTHER" id="PTHR37079">
    <property type="entry name" value="SERINE/THREONINE-PROTEIN KINASE ATM"/>
    <property type="match status" value="1"/>
</dbReference>
<reference evidence="1 2" key="1">
    <citation type="submission" date="2021-06" db="EMBL/GenBank/DDBJ databases">
        <title>Caerostris extrusa draft genome.</title>
        <authorList>
            <person name="Kono N."/>
            <person name="Arakawa K."/>
        </authorList>
    </citation>
    <scope>NUCLEOTIDE SEQUENCE [LARGE SCALE GENOMIC DNA]</scope>
</reference>